<reference evidence="1" key="1">
    <citation type="journal article" date="2015" name="Nature">
        <title>Complex archaea that bridge the gap between prokaryotes and eukaryotes.</title>
        <authorList>
            <person name="Spang A."/>
            <person name="Saw J.H."/>
            <person name="Jorgensen S.L."/>
            <person name="Zaremba-Niedzwiedzka K."/>
            <person name="Martijn J."/>
            <person name="Lind A.E."/>
            <person name="van Eijk R."/>
            <person name="Schleper C."/>
            <person name="Guy L."/>
            <person name="Ettema T.J."/>
        </authorList>
    </citation>
    <scope>NUCLEOTIDE SEQUENCE</scope>
</reference>
<evidence type="ECO:0000313" key="1">
    <source>
        <dbReference type="EMBL" id="KKM74289.1"/>
    </source>
</evidence>
<accession>A0A0F9JWX7</accession>
<proteinExistence type="predicted"/>
<organism evidence="1">
    <name type="scientific">marine sediment metagenome</name>
    <dbReference type="NCBI Taxonomy" id="412755"/>
    <lineage>
        <taxon>unclassified sequences</taxon>
        <taxon>metagenomes</taxon>
        <taxon>ecological metagenomes</taxon>
    </lineage>
</organism>
<sequence length="59" mass="6960">MNLQDMIKEDVKAIKADILIGDRSVDLSTAKRFYWYAGLSYGRAIRQYDKHELLLKNKR</sequence>
<dbReference type="AlphaFoldDB" id="A0A0F9JWX7"/>
<comment type="caution">
    <text evidence="1">The sequence shown here is derived from an EMBL/GenBank/DDBJ whole genome shotgun (WGS) entry which is preliminary data.</text>
</comment>
<name>A0A0F9JWX7_9ZZZZ</name>
<gene>
    <name evidence="1" type="ORF">LCGC14_1401890</name>
</gene>
<protein>
    <submittedName>
        <fullName evidence="1">Uncharacterized protein</fullName>
    </submittedName>
</protein>
<dbReference type="EMBL" id="LAZR01009164">
    <property type="protein sequence ID" value="KKM74289.1"/>
    <property type="molecule type" value="Genomic_DNA"/>
</dbReference>